<dbReference type="InterPro" id="IPR011989">
    <property type="entry name" value="ARM-like"/>
</dbReference>
<evidence type="ECO:0008006" key="3">
    <source>
        <dbReference type="Google" id="ProtNLM"/>
    </source>
</evidence>
<evidence type="ECO:0000313" key="2">
    <source>
        <dbReference type="Proteomes" id="UP000600547"/>
    </source>
</evidence>
<protein>
    <recommendedName>
        <fullName evidence="3">Leucine rich repeat variant</fullName>
    </recommendedName>
</protein>
<sequence>MTSLTPLQEASSPDTTPERLILLATGADAAVRDAARANARCPSSLLELVRMAETKPHSLLGVHLEMLAQLGSHAQAIAAAHPKRTARVLSVINGRRPPEPPTPEAALPFDRTVAGPAAPVAGAVNADALRQKLKDRRSPLTLDPDEHALIRSDRRLQRLAARHPQLPVDLLVWIDARQPYGQARETLLTRLAEHPLEPELLAQVALNGGWEERAAVARNAFLPDTARYALCGDEDWWVRAAAAENPAATPADLTHLAQDIEHVTIREHVAAHPHAPGDVLLRLAHDGDPAVRLQAARNPSTPPEALDALAQDPRFTVREAVAAHALCPGDVLRALATDPNERVQYVAQLRLRPLNDAAVGEALATRRRHVKLALSVAGTTPATAIGQLARDRNPQVRAQVALHPHLSDSALSALAQDPAMTVRLVARAADGNTAADQLAFLPRFDARVRQALSRNHSAPAPVLDDLSEDPLLDVRLNVVLNPAAPGEALKRRLAEQPLRPDLRRHPRYEHELRDTLQAMELREAERPDATPEALHDLSHSDGPRVRTCVAVHPHTGHDTLLTLARDPELTVREAVVQRREELPLPVQRALAADSQWDIRVLLVKRKDLDPAAMLDLLLRPDEDEALLENVARHPRVNEEVLIALARHASSGARRAAALHTGTPPALLLQLAHDPQAHVQRSLLKNKTCPPEVLLLLCRHATMRLEIAQHDQANAAVLEHLAYDAAYDRYLHAERWLKLTPFKEAALVQRWRAWMLARASSNALEHRNVLPAVIVHPKATKRAVTFARRLRHIEIDAAMSRRQERLRAEPTQENPT</sequence>
<gene>
    <name evidence="1" type="ORF">GCM10008956_37100</name>
</gene>
<keyword evidence="2" id="KW-1185">Reference proteome</keyword>
<dbReference type="InterPro" id="IPR004830">
    <property type="entry name" value="LRR_variant"/>
</dbReference>
<organism evidence="1 2">
    <name type="scientific">Deinococcus arenae</name>
    <dbReference type="NCBI Taxonomy" id="1452751"/>
    <lineage>
        <taxon>Bacteria</taxon>
        <taxon>Thermotogati</taxon>
        <taxon>Deinococcota</taxon>
        <taxon>Deinococci</taxon>
        <taxon>Deinococcales</taxon>
        <taxon>Deinococcaceae</taxon>
        <taxon>Deinococcus</taxon>
    </lineage>
</organism>
<proteinExistence type="predicted"/>
<dbReference type="EMBL" id="BMQG01000024">
    <property type="protein sequence ID" value="GGM58094.1"/>
    <property type="molecule type" value="Genomic_DNA"/>
</dbReference>
<name>A0A8H9L7U5_9DEIO</name>
<reference evidence="2" key="1">
    <citation type="journal article" date="2019" name="Int. J. Syst. Evol. Microbiol.">
        <title>The Global Catalogue of Microorganisms (GCM) 10K type strain sequencing project: providing services to taxonomists for standard genome sequencing and annotation.</title>
        <authorList>
            <consortium name="The Broad Institute Genomics Platform"/>
            <consortium name="The Broad Institute Genome Sequencing Center for Infectious Disease"/>
            <person name="Wu L."/>
            <person name="Ma J."/>
        </authorList>
    </citation>
    <scope>NUCLEOTIDE SEQUENCE [LARGE SCALE GENOMIC DNA]</scope>
    <source>
        <strain evidence="2">JCM 31047</strain>
    </source>
</reference>
<dbReference type="Pfam" id="PF01816">
    <property type="entry name" value="LRV"/>
    <property type="match status" value="3"/>
</dbReference>
<dbReference type="AlphaFoldDB" id="A0A8H9L7U5"/>
<comment type="caution">
    <text evidence="1">The sequence shown here is derived from an EMBL/GenBank/DDBJ whole genome shotgun (WGS) entry which is preliminary data.</text>
</comment>
<dbReference type="Gene3D" id="1.25.10.10">
    <property type="entry name" value="Leucine-rich Repeat Variant"/>
    <property type="match status" value="3"/>
</dbReference>
<accession>A0A8H9L7U5</accession>
<dbReference type="InterPro" id="IPR016024">
    <property type="entry name" value="ARM-type_fold"/>
</dbReference>
<dbReference type="RefSeq" id="WP_189062827.1">
    <property type="nucleotide sequence ID" value="NZ_BMQG01000024.1"/>
</dbReference>
<dbReference type="Proteomes" id="UP000600547">
    <property type="component" value="Unassembled WGS sequence"/>
</dbReference>
<evidence type="ECO:0000313" key="1">
    <source>
        <dbReference type="EMBL" id="GGM58094.1"/>
    </source>
</evidence>
<dbReference type="SUPFAM" id="SSF48371">
    <property type="entry name" value="ARM repeat"/>
    <property type="match status" value="3"/>
</dbReference>